<keyword evidence="3 8" id="KW-0436">Ligase</keyword>
<dbReference type="AlphaFoldDB" id="A0A1P8JSK9"/>
<evidence type="ECO:0000256" key="1">
    <source>
        <dbReference type="ARBA" id="ARBA00005006"/>
    </source>
</evidence>
<dbReference type="OrthoDB" id="9803907at2"/>
<evidence type="ECO:0000313" key="12">
    <source>
        <dbReference type="EMBL" id="APW36754.1"/>
    </source>
</evidence>
<keyword evidence="6 8" id="KW-0067">ATP-binding</keyword>
<dbReference type="EMBL" id="CP019236">
    <property type="protein sequence ID" value="APW36754.1"/>
    <property type="molecule type" value="Genomic_DNA"/>
</dbReference>
<dbReference type="NCBIfam" id="TIGR01434">
    <property type="entry name" value="glu_cys_ligase"/>
    <property type="match status" value="1"/>
</dbReference>
<evidence type="ECO:0000256" key="2">
    <source>
        <dbReference type="ARBA" id="ARBA00008772"/>
    </source>
</evidence>
<evidence type="ECO:0000256" key="7">
    <source>
        <dbReference type="ARBA" id="ARBA00048819"/>
    </source>
</evidence>
<evidence type="ECO:0000256" key="6">
    <source>
        <dbReference type="ARBA" id="ARBA00022840"/>
    </source>
</evidence>
<sequence length="541" mass="58777">MNSPSAPASASLPQRLAALAPGALQGIRRGIEKESLRAKPDGSLALTPHPEALGSALTHPHITTDFSESQVELITGVHADVEACLAELKEVHQFTYKTLEAMGDEMLWVSSMPCGLPTDETIPLGRYGSSNVGRAKSVYRMGLGHRYGRRMQTISGIHYNWSLPGVSSEDYFGLIRNFRRHAFLLLYLFGASPAVCSSFVAGRQHELQALNENTMYMPHGTSLRMGRLGYQSDAQASLAVSYNSLDGYGASLQEALTRPYPAYTKVGVKNPGGDYNQLGTSLLQIENEFYGTIRPKRVIFPGERPLHALRERGVEYVEVRLLDLDPFEPIGINAQTMRFIDVFLLHCLLSDSPPDSPEEIAALARNQHRVAARGREPGLLLERGGQEVPLTDWGRELVAQCAPIAAALDAAHGVRLYSEALQAATAALGDPDSLASARVLKAMQQDFDGSFIDYTRARSAQTRAALLAEPFSAAQQARFSAMSAQSVEEQKAIEGADTMPFDIYLTQYLSPGRLGLKPRQAAQKVGPDTASTSVKATAPVH</sequence>
<dbReference type="Proteomes" id="UP000186609">
    <property type="component" value="Chromosome"/>
</dbReference>
<dbReference type="GO" id="GO:0046872">
    <property type="term" value="F:metal ion binding"/>
    <property type="evidence" value="ECO:0007669"/>
    <property type="project" value="TreeGrafter"/>
</dbReference>
<dbReference type="InterPro" id="IPR006334">
    <property type="entry name" value="Glut_cys_ligase"/>
</dbReference>
<comment type="pathway">
    <text evidence="1 8 9">Sulfur metabolism; glutathione biosynthesis; glutathione from L-cysteine and L-glutamate: step 1/2.</text>
</comment>
<dbReference type="Pfam" id="PF04262">
    <property type="entry name" value="Glu_cys_ligase"/>
    <property type="match status" value="1"/>
</dbReference>
<comment type="catalytic activity">
    <reaction evidence="7 8 9">
        <text>L-cysteine + L-glutamate + ATP = gamma-L-glutamyl-L-cysteine + ADP + phosphate + H(+)</text>
        <dbReference type="Rhea" id="RHEA:13285"/>
        <dbReference type="ChEBI" id="CHEBI:15378"/>
        <dbReference type="ChEBI" id="CHEBI:29985"/>
        <dbReference type="ChEBI" id="CHEBI:30616"/>
        <dbReference type="ChEBI" id="CHEBI:35235"/>
        <dbReference type="ChEBI" id="CHEBI:43474"/>
        <dbReference type="ChEBI" id="CHEBI:58173"/>
        <dbReference type="ChEBI" id="CHEBI:456216"/>
        <dbReference type="EC" id="6.3.2.2"/>
    </reaction>
</comment>
<dbReference type="KEGG" id="rhy:RD110_05735"/>
<dbReference type="GO" id="GO:0005524">
    <property type="term" value="F:ATP binding"/>
    <property type="evidence" value="ECO:0007669"/>
    <property type="project" value="UniProtKB-KW"/>
</dbReference>
<dbReference type="SUPFAM" id="SSF55931">
    <property type="entry name" value="Glutamine synthetase/guanido kinase"/>
    <property type="match status" value="1"/>
</dbReference>
<evidence type="ECO:0000256" key="5">
    <source>
        <dbReference type="ARBA" id="ARBA00022741"/>
    </source>
</evidence>
<gene>
    <name evidence="8" type="primary">gshA</name>
    <name evidence="12" type="ORF">RD110_05735</name>
</gene>
<reference evidence="12 13" key="1">
    <citation type="submission" date="2017-01" db="EMBL/GenBank/DDBJ databases">
        <authorList>
            <person name="Mah S.A."/>
            <person name="Swanson W.J."/>
            <person name="Moy G.W."/>
            <person name="Vacquier V.D."/>
        </authorList>
    </citation>
    <scope>NUCLEOTIDE SEQUENCE [LARGE SCALE GENOMIC DNA]</scope>
    <source>
        <strain evidence="12 13">DCY110</strain>
    </source>
</reference>
<dbReference type="HAMAP" id="MF_00578">
    <property type="entry name" value="Glu_cys_ligase"/>
    <property type="match status" value="1"/>
</dbReference>
<dbReference type="PANTHER" id="PTHR38761">
    <property type="entry name" value="GLUTAMATE--CYSTEINE LIGASE"/>
    <property type="match status" value="1"/>
</dbReference>
<feature type="domain" description="Glutamate--cysteine ligase" evidence="11">
    <location>
        <begin position="23"/>
        <end position="370"/>
    </location>
</feature>
<dbReference type="Gene3D" id="3.30.590.20">
    <property type="match status" value="1"/>
</dbReference>
<keyword evidence="4 8" id="KW-0317">Glutathione biosynthesis</keyword>
<evidence type="ECO:0000256" key="3">
    <source>
        <dbReference type="ARBA" id="ARBA00022598"/>
    </source>
</evidence>
<accession>A0A1P8JSK9</accession>
<evidence type="ECO:0000313" key="13">
    <source>
        <dbReference type="Proteomes" id="UP000186609"/>
    </source>
</evidence>
<dbReference type="GO" id="GO:0006750">
    <property type="term" value="P:glutathione biosynthetic process"/>
    <property type="evidence" value="ECO:0007669"/>
    <property type="project" value="UniProtKB-UniRule"/>
</dbReference>
<evidence type="ECO:0000256" key="9">
    <source>
        <dbReference type="RuleBase" id="RU004391"/>
    </source>
</evidence>
<dbReference type="GO" id="GO:0005829">
    <property type="term" value="C:cytosol"/>
    <property type="evidence" value="ECO:0007669"/>
    <property type="project" value="TreeGrafter"/>
</dbReference>
<proteinExistence type="inferred from homology"/>
<feature type="region of interest" description="Disordered" evidence="10">
    <location>
        <begin position="519"/>
        <end position="541"/>
    </location>
</feature>
<evidence type="ECO:0000256" key="10">
    <source>
        <dbReference type="SAM" id="MobiDB-lite"/>
    </source>
</evidence>
<dbReference type="EC" id="6.3.2.2" evidence="8"/>
<name>A0A1P8JSK9_9BURK</name>
<organism evidence="12 13">
    <name type="scientific">Rhodoferax koreensis</name>
    <dbReference type="NCBI Taxonomy" id="1842727"/>
    <lineage>
        <taxon>Bacteria</taxon>
        <taxon>Pseudomonadati</taxon>
        <taxon>Pseudomonadota</taxon>
        <taxon>Betaproteobacteria</taxon>
        <taxon>Burkholderiales</taxon>
        <taxon>Comamonadaceae</taxon>
        <taxon>Rhodoferax</taxon>
    </lineage>
</organism>
<dbReference type="STRING" id="1842727.RD110_05735"/>
<keyword evidence="5 8" id="KW-0547">Nucleotide-binding</keyword>
<dbReference type="InterPro" id="IPR007370">
    <property type="entry name" value="Glu_cys_ligase"/>
</dbReference>
<protein>
    <recommendedName>
        <fullName evidence="8">Glutamate--cysteine ligase</fullName>
        <ecNumber evidence="8">6.3.2.2</ecNumber>
    </recommendedName>
    <alternativeName>
        <fullName evidence="8">Gamma-ECS</fullName>
        <shortName evidence="8">GCS</shortName>
    </alternativeName>
    <alternativeName>
        <fullName evidence="8">Gamma-glutamylcysteine synthetase</fullName>
    </alternativeName>
</protein>
<evidence type="ECO:0000259" key="11">
    <source>
        <dbReference type="Pfam" id="PF04262"/>
    </source>
</evidence>
<keyword evidence="13" id="KW-1185">Reference proteome</keyword>
<dbReference type="PANTHER" id="PTHR38761:SF1">
    <property type="entry name" value="GLUTAMATE--CYSTEINE LIGASE"/>
    <property type="match status" value="1"/>
</dbReference>
<dbReference type="RefSeq" id="WP_076197524.1">
    <property type="nucleotide sequence ID" value="NZ_CP019236.1"/>
</dbReference>
<dbReference type="InterPro" id="IPR014746">
    <property type="entry name" value="Gln_synth/guanido_kin_cat_dom"/>
</dbReference>
<dbReference type="GO" id="GO:0004357">
    <property type="term" value="F:glutamate-cysteine ligase activity"/>
    <property type="evidence" value="ECO:0007669"/>
    <property type="project" value="UniProtKB-UniRule"/>
</dbReference>
<evidence type="ECO:0000256" key="8">
    <source>
        <dbReference type="HAMAP-Rule" id="MF_00578"/>
    </source>
</evidence>
<comment type="similarity">
    <text evidence="2 8">Belongs to the glutamate--cysteine ligase type 1 family. Type 1 subfamily.</text>
</comment>
<evidence type="ECO:0000256" key="4">
    <source>
        <dbReference type="ARBA" id="ARBA00022684"/>
    </source>
</evidence>
<dbReference type="UniPathway" id="UPA00142">
    <property type="reaction ID" value="UER00209"/>
</dbReference>